<evidence type="ECO:0000259" key="7">
    <source>
        <dbReference type="Pfam" id="PF02770"/>
    </source>
</evidence>
<dbReference type="EMBL" id="LT607413">
    <property type="protein sequence ID" value="SCF24659.1"/>
    <property type="molecule type" value="Genomic_DNA"/>
</dbReference>
<dbReference type="Gene3D" id="1.20.140.10">
    <property type="entry name" value="Butyryl-CoA Dehydrogenase, subunit A, domain 3"/>
    <property type="match status" value="1"/>
</dbReference>
<dbReference type="InterPro" id="IPR006089">
    <property type="entry name" value="Acyl-CoA_DH_CS"/>
</dbReference>
<dbReference type="InterPro" id="IPR009100">
    <property type="entry name" value="AcylCoA_DH/oxidase_NM_dom_sf"/>
</dbReference>
<dbReference type="InterPro" id="IPR009075">
    <property type="entry name" value="AcylCo_DH/oxidase_C"/>
</dbReference>
<dbReference type="RefSeq" id="WP_197701586.1">
    <property type="nucleotide sequence ID" value="NZ_LT607413.1"/>
</dbReference>
<dbReference type="GO" id="GO:0050660">
    <property type="term" value="F:flavin adenine dinucleotide binding"/>
    <property type="evidence" value="ECO:0007669"/>
    <property type="project" value="InterPro"/>
</dbReference>
<dbReference type="PANTHER" id="PTHR43884:SF12">
    <property type="entry name" value="ISOVALERYL-COA DEHYDROGENASE, MITOCHONDRIAL-RELATED"/>
    <property type="match status" value="1"/>
</dbReference>
<evidence type="ECO:0000256" key="4">
    <source>
        <dbReference type="ARBA" id="ARBA00022827"/>
    </source>
</evidence>
<sequence length="389" mass="42660">MPELRDPDHELIARAIRDRLAGFDDDYWLACDREHRFPWEFFSAMAKDGWVGIAVPEQYGGGGRGVTEAAILLREVAASGAAMNGCTALHMNVFGLQPVIKYGNERLKETFLPRAAAGDLHVAFAVTEPDAGTDTSQIKTRAVRDGENWRISGQKIWTSKALESSVALMLARTAPAPRDPARRFDGLSLFLVDLDPAHVQIRPIPKAGRNAVASCETFYDDLPVEGWRLIGEEGKGFKHILAGLNPERVLIAAEAVGIGQAALRRATEYAKVRRVFDRPIGSNQALSHPLADAYARLEAAWEMTLVAAARYDAGLSCGAEANIAKYLAADAGYQAADQAVQTHGGLGYAQEYHVERYWREARIMRLAPVSQEMSLNFIAQQVLGLPRSY</sequence>
<evidence type="ECO:0000259" key="6">
    <source>
        <dbReference type="Pfam" id="PF00441"/>
    </source>
</evidence>
<evidence type="ECO:0000256" key="5">
    <source>
        <dbReference type="RuleBase" id="RU362125"/>
    </source>
</evidence>
<dbReference type="SUPFAM" id="SSF56645">
    <property type="entry name" value="Acyl-CoA dehydrogenase NM domain-like"/>
    <property type="match status" value="1"/>
</dbReference>
<keyword evidence="4 5" id="KW-0274">FAD</keyword>
<evidence type="ECO:0000256" key="3">
    <source>
        <dbReference type="ARBA" id="ARBA00022630"/>
    </source>
</evidence>
<evidence type="ECO:0000313" key="10">
    <source>
        <dbReference type="Proteomes" id="UP000198253"/>
    </source>
</evidence>
<evidence type="ECO:0000256" key="2">
    <source>
        <dbReference type="ARBA" id="ARBA00009347"/>
    </source>
</evidence>
<keyword evidence="10" id="KW-1185">Reference proteome</keyword>
<dbReference type="InterPro" id="IPR046373">
    <property type="entry name" value="Acyl-CoA_Oxase/DH_mid-dom_sf"/>
</dbReference>
<dbReference type="Gene3D" id="1.10.540.10">
    <property type="entry name" value="Acyl-CoA dehydrogenase/oxidase, N-terminal domain"/>
    <property type="match status" value="1"/>
</dbReference>
<comment type="similarity">
    <text evidence="2 5">Belongs to the acyl-CoA dehydrogenase family.</text>
</comment>
<name>A0A1C4YV63_MICEC</name>
<reference evidence="10" key="1">
    <citation type="submission" date="2016-06" db="EMBL/GenBank/DDBJ databases">
        <authorList>
            <person name="Varghese N."/>
            <person name="Submissions Spin"/>
        </authorList>
    </citation>
    <scope>NUCLEOTIDE SEQUENCE [LARGE SCALE GENOMIC DNA]</scope>
    <source>
        <strain evidence="10">DSM 43816</strain>
    </source>
</reference>
<gene>
    <name evidence="9" type="ORF">GA0070618_4429</name>
</gene>
<keyword evidence="5" id="KW-0560">Oxidoreductase</keyword>
<accession>A0A1C4YV63</accession>
<dbReference type="Pfam" id="PF02770">
    <property type="entry name" value="Acyl-CoA_dh_M"/>
    <property type="match status" value="1"/>
</dbReference>
<dbReference type="PIRSF" id="PIRSF016578">
    <property type="entry name" value="HsaA"/>
    <property type="match status" value="1"/>
</dbReference>
<dbReference type="Pfam" id="PF02771">
    <property type="entry name" value="Acyl-CoA_dh_N"/>
    <property type="match status" value="1"/>
</dbReference>
<evidence type="ECO:0000256" key="1">
    <source>
        <dbReference type="ARBA" id="ARBA00001974"/>
    </source>
</evidence>
<dbReference type="InterPro" id="IPR013786">
    <property type="entry name" value="AcylCoA_DH/ox_N"/>
</dbReference>
<feature type="domain" description="Acyl-CoA dehydrogenase/oxidase N-terminal" evidence="8">
    <location>
        <begin position="7"/>
        <end position="119"/>
    </location>
</feature>
<dbReference type="GO" id="GO:0003995">
    <property type="term" value="F:acyl-CoA dehydrogenase activity"/>
    <property type="evidence" value="ECO:0007669"/>
    <property type="project" value="InterPro"/>
</dbReference>
<dbReference type="Pfam" id="PF00441">
    <property type="entry name" value="Acyl-CoA_dh_1"/>
    <property type="match status" value="1"/>
</dbReference>
<dbReference type="Gene3D" id="2.40.110.10">
    <property type="entry name" value="Butyryl-CoA Dehydrogenase, subunit A, domain 2"/>
    <property type="match status" value="1"/>
</dbReference>
<keyword evidence="3 5" id="KW-0285">Flavoprotein</keyword>
<feature type="domain" description="Acyl-CoA dehydrogenase/oxidase C-terminal" evidence="6">
    <location>
        <begin position="234"/>
        <end position="382"/>
    </location>
</feature>
<dbReference type="InterPro" id="IPR006091">
    <property type="entry name" value="Acyl-CoA_Oxase/DH_mid-dom"/>
</dbReference>
<dbReference type="FunFam" id="1.20.140.10:FF:000012">
    <property type="entry name" value="Acyl-CoA dehydrogenase fadE12"/>
    <property type="match status" value="1"/>
</dbReference>
<organism evidence="9 10">
    <name type="scientific">Micromonospora echinospora</name>
    <name type="common">Micromonospora purpurea</name>
    <dbReference type="NCBI Taxonomy" id="1877"/>
    <lineage>
        <taxon>Bacteria</taxon>
        <taxon>Bacillati</taxon>
        <taxon>Actinomycetota</taxon>
        <taxon>Actinomycetes</taxon>
        <taxon>Micromonosporales</taxon>
        <taxon>Micromonosporaceae</taxon>
        <taxon>Micromonospora</taxon>
    </lineage>
</organism>
<feature type="domain" description="Acyl-CoA oxidase/dehydrogenase middle" evidence="7">
    <location>
        <begin position="123"/>
        <end position="221"/>
    </location>
</feature>
<dbReference type="InParanoid" id="A0A1C4YV63"/>
<evidence type="ECO:0000313" key="9">
    <source>
        <dbReference type="EMBL" id="SCF24659.1"/>
    </source>
</evidence>
<comment type="cofactor">
    <cofactor evidence="1 5">
        <name>FAD</name>
        <dbReference type="ChEBI" id="CHEBI:57692"/>
    </cofactor>
</comment>
<dbReference type="Proteomes" id="UP000198253">
    <property type="component" value="Chromosome I"/>
</dbReference>
<dbReference type="PROSITE" id="PS00073">
    <property type="entry name" value="ACYL_COA_DH_2"/>
    <property type="match status" value="1"/>
</dbReference>
<dbReference type="SUPFAM" id="SSF47203">
    <property type="entry name" value="Acyl-CoA dehydrogenase C-terminal domain-like"/>
    <property type="match status" value="1"/>
</dbReference>
<dbReference type="PANTHER" id="PTHR43884">
    <property type="entry name" value="ACYL-COA DEHYDROGENASE"/>
    <property type="match status" value="1"/>
</dbReference>
<dbReference type="InterPro" id="IPR036250">
    <property type="entry name" value="AcylCo_DH-like_C"/>
</dbReference>
<proteinExistence type="inferred from homology"/>
<protein>
    <submittedName>
        <fullName evidence="9">Acyl-CoA dehydrogenase</fullName>
    </submittedName>
</protein>
<dbReference type="InterPro" id="IPR037069">
    <property type="entry name" value="AcylCoA_DH/ox_N_sf"/>
</dbReference>
<evidence type="ECO:0000259" key="8">
    <source>
        <dbReference type="Pfam" id="PF02771"/>
    </source>
</evidence>
<dbReference type="AlphaFoldDB" id="A0A1C4YV63"/>